<name>A0A8H5C8D3_9AGAR</name>
<proteinExistence type="predicted"/>
<gene>
    <name evidence="2" type="ORF">D9611_002999</name>
</gene>
<organism evidence="2 3">
    <name type="scientific">Ephemerocybe angulata</name>
    <dbReference type="NCBI Taxonomy" id="980116"/>
    <lineage>
        <taxon>Eukaryota</taxon>
        <taxon>Fungi</taxon>
        <taxon>Dikarya</taxon>
        <taxon>Basidiomycota</taxon>
        <taxon>Agaricomycotina</taxon>
        <taxon>Agaricomycetes</taxon>
        <taxon>Agaricomycetidae</taxon>
        <taxon>Agaricales</taxon>
        <taxon>Agaricineae</taxon>
        <taxon>Psathyrellaceae</taxon>
        <taxon>Ephemerocybe</taxon>
    </lineage>
</organism>
<accession>A0A8H5C8D3</accession>
<dbReference type="EMBL" id="JAACJK010000057">
    <property type="protein sequence ID" value="KAF5337097.1"/>
    <property type="molecule type" value="Genomic_DNA"/>
</dbReference>
<feature type="compositionally biased region" description="Polar residues" evidence="1">
    <location>
        <begin position="87"/>
        <end position="99"/>
    </location>
</feature>
<comment type="caution">
    <text evidence="2">The sequence shown here is derived from an EMBL/GenBank/DDBJ whole genome shotgun (WGS) entry which is preliminary data.</text>
</comment>
<feature type="compositionally biased region" description="Acidic residues" evidence="1">
    <location>
        <begin position="1"/>
        <end position="29"/>
    </location>
</feature>
<dbReference type="OrthoDB" id="3056853at2759"/>
<dbReference type="AlphaFoldDB" id="A0A8H5C8D3"/>
<sequence length="139" mass="14709">MSDLDADLYGDLYGNDETDFTEQGNEEQPQDNTSASDPAPTESSSPSSATLDSKPSQNGTPAAETNGSGYAAQLASAPQPQPATSAIPTYSMQAQQPQKIPTYEQPLPASAPMPRPDSAMQKMALNERSVRPSEMKDEG</sequence>
<evidence type="ECO:0000313" key="2">
    <source>
        <dbReference type="EMBL" id="KAF5337097.1"/>
    </source>
</evidence>
<feature type="compositionally biased region" description="Polar residues" evidence="1">
    <location>
        <begin position="57"/>
        <end position="68"/>
    </location>
</feature>
<feature type="compositionally biased region" description="Basic and acidic residues" evidence="1">
    <location>
        <begin position="128"/>
        <end position="139"/>
    </location>
</feature>
<feature type="compositionally biased region" description="Low complexity" evidence="1">
    <location>
        <begin position="33"/>
        <end position="56"/>
    </location>
</feature>
<evidence type="ECO:0000313" key="3">
    <source>
        <dbReference type="Proteomes" id="UP000541558"/>
    </source>
</evidence>
<protein>
    <submittedName>
        <fullName evidence="2">Uncharacterized protein</fullName>
    </submittedName>
</protein>
<reference evidence="2 3" key="1">
    <citation type="journal article" date="2020" name="ISME J.">
        <title>Uncovering the hidden diversity of litter-decomposition mechanisms in mushroom-forming fungi.</title>
        <authorList>
            <person name="Floudas D."/>
            <person name="Bentzer J."/>
            <person name="Ahren D."/>
            <person name="Johansson T."/>
            <person name="Persson P."/>
            <person name="Tunlid A."/>
        </authorList>
    </citation>
    <scope>NUCLEOTIDE SEQUENCE [LARGE SCALE GENOMIC DNA]</scope>
    <source>
        <strain evidence="2 3">CBS 175.51</strain>
    </source>
</reference>
<keyword evidence="3" id="KW-1185">Reference proteome</keyword>
<feature type="compositionally biased region" description="Low complexity" evidence="1">
    <location>
        <begin position="71"/>
        <end position="86"/>
    </location>
</feature>
<feature type="region of interest" description="Disordered" evidence="1">
    <location>
        <begin position="1"/>
        <end position="139"/>
    </location>
</feature>
<evidence type="ECO:0000256" key="1">
    <source>
        <dbReference type="SAM" id="MobiDB-lite"/>
    </source>
</evidence>
<dbReference type="Proteomes" id="UP000541558">
    <property type="component" value="Unassembled WGS sequence"/>
</dbReference>